<evidence type="ECO:0000256" key="3">
    <source>
        <dbReference type="ARBA" id="ARBA00022528"/>
    </source>
</evidence>
<evidence type="ECO:0000256" key="14">
    <source>
        <dbReference type="ARBA" id="ARBA00049080"/>
    </source>
</evidence>
<evidence type="ECO:0000256" key="8">
    <source>
        <dbReference type="ARBA" id="ARBA00022946"/>
    </source>
</evidence>
<evidence type="ECO:0000256" key="10">
    <source>
        <dbReference type="ARBA" id="ARBA00023027"/>
    </source>
</evidence>
<dbReference type="SUPFAM" id="SSF51735">
    <property type="entry name" value="NAD(P)-binding Rossmann-fold domains"/>
    <property type="match status" value="1"/>
</dbReference>
<dbReference type="InterPro" id="IPR023940">
    <property type="entry name" value="DHDPR_bac"/>
</dbReference>
<evidence type="ECO:0000256" key="1">
    <source>
        <dbReference type="ARBA" id="ARBA00004229"/>
    </source>
</evidence>
<keyword evidence="3" id="KW-0150">Chloroplast</keyword>
<comment type="similarity">
    <text evidence="2">Belongs to the DapB family.</text>
</comment>
<comment type="function">
    <text evidence="16">Catalyzes the conversion of 4-hydroxy-tetrahydrodipicolinate (HTPA) to tetrahydrodipicolinate.</text>
</comment>
<comment type="catalytic activity">
    <reaction evidence="15">
        <text>(S)-2,3,4,5-tetrahydrodipicolinate + NAD(+) + H2O = (2S,4S)-4-hydroxy-2,3,4,5-tetrahydrodipicolinate + NADH + H(+)</text>
        <dbReference type="Rhea" id="RHEA:35323"/>
        <dbReference type="ChEBI" id="CHEBI:15377"/>
        <dbReference type="ChEBI" id="CHEBI:15378"/>
        <dbReference type="ChEBI" id="CHEBI:16845"/>
        <dbReference type="ChEBI" id="CHEBI:57540"/>
        <dbReference type="ChEBI" id="CHEBI:57945"/>
        <dbReference type="ChEBI" id="CHEBI:67139"/>
        <dbReference type="EC" id="1.17.1.8"/>
    </reaction>
</comment>
<dbReference type="CDD" id="cd02274">
    <property type="entry name" value="DHDPR_N"/>
    <property type="match status" value="1"/>
</dbReference>
<dbReference type="InterPro" id="IPR011859">
    <property type="entry name" value="Dihydrodipicolinate_Rdtase_pln"/>
</dbReference>
<gene>
    <name evidence="19" type="primary">DAPB2</name>
    <name evidence="19" type="ORF">CASFOL_029067</name>
</gene>
<dbReference type="FunFam" id="3.40.50.720:FF:000264">
    <property type="entry name" value="4-hydroxy-tetrahydrodipicolinate reductase 2 chloroplastic"/>
    <property type="match status" value="1"/>
</dbReference>
<dbReference type="NCBIfam" id="TIGR02130">
    <property type="entry name" value="dapB_plant"/>
    <property type="match status" value="1"/>
</dbReference>
<keyword evidence="4" id="KW-0028">Amino-acid biosynthesis</keyword>
<evidence type="ECO:0000256" key="16">
    <source>
        <dbReference type="ARBA" id="ARBA00057936"/>
    </source>
</evidence>
<dbReference type="Gene3D" id="3.40.50.720">
    <property type="entry name" value="NAD(P)-binding Rossmann-like Domain"/>
    <property type="match status" value="1"/>
</dbReference>
<evidence type="ECO:0000256" key="12">
    <source>
        <dbReference type="ARBA" id="ARBA00037922"/>
    </source>
</evidence>
<dbReference type="Proteomes" id="UP001632038">
    <property type="component" value="Unassembled WGS sequence"/>
</dbReference>
<accession>A0ABD3CDS6</accession>
<dbReference type="EC" id="1.17.1.8" evidence="13"/>
<evidence type="ECO:0000313" key="20">
    <source>
        <dbReference type="Proteomes" id="UP001632038"/>
    </source>
</evidence>
<comment type="caution">
    <text evidence="19">The sequence shown here is derived from an EMBL/GenBank/DDBJ whole genome shotgun (WGS) entry which is preliminary data.</text>
</comment>
<keyword evidence="5" id="KW-0934">Plastid</keyword>
<dbReference type="Pfam" id="PF05173">
    <property type="entry name" value="DapB_C"/>
    <property type="match status" value="1"/>
</dbReference>
<comment type="pathway">
    <text evidence="12">Amino-acid biosynthesis; L-lysine biosynthesis via DAP pathway; (S)-tetrahydrodipicolinate from L-aspartate: step 4/4.</text>
</comment>
<protein>
    <recommendedName>
        <fullName evidence="13">4-hydroxy-tetrahydrodipicolinate reductase</fullName>
        <ecNumber evidence="13">1.17.1.8</ecNumber>
    </recommendedName>
</protein>
<dbReference type="GO" id="GO:0008839">
    <property type="term" value="F:4-hydroxy-tetrahydrodipicolinate reductase"/>
    <property type="evidence" value="ECO:0007669"/>
    <property type="project" value="UniProtKB-EC"/>
</dbReference>
<proteinExistence type="inferred from homology"/>
<dbReference type="GO" id="GO:0009085">
    <property type="term" value="P:lysine biosynthetic process"/>
    <property type="evidence" value="ECO:0007669"/>
    <property type="project" value="UniProtKB-KW"/>
</dbReference>
<evidence type="ECO:0000313" key="19">
    <source>
        <dbReference type="EMBL" id="KAL3627704.1"/>
    </source>
</evidence>
<dbReference type="InterPro" id="IPR036291">
    <property type="entry name" value="NAD(P)-bd_dom_sf"/>
</dbReference>
<dbReference type="FunFam" id="3.30.360.10:FF:000037">
    <property type="entry name" value="4-hydroxy-tetrahydrodipicolinate reductase 2, chloroplastic"/>
    <property type="match status" value="1"/>
</dbReference>
<evidence type="ECO:0000259" key="18">
    <source>
        <dbReference type="Pfam" id="PF05173"/>
    </source>
</evidence>
<name>A0ABD3CDS6_9LAMI</name>
<dbReference type="GO" id="GO:0019877">
    <property type="term" value="P:diaminopimelate biosynthetic process"/>
    <property type="evidence" value="ECO:0007669"/>
    <property type="project" value="UniProtKB-KW"/>
</dbReference>
<keyword evidence="8" id="KW-0809">Transit peptide</keyword>
<evidence type="ECO:0000256" key="7">
    <source>
        <dbReference type="ARBA" id="ARBA00022915"/>
    </source>
</evidence>
<evidence type="ECO:0000256" key="6">
    <source>
        <dbReference type="ARBA" id="ARBA00022857"/>
    </source>
</evidence>
<evidence type="ECO:0000256" key="11">
    <source>
        <dbReference type="ARBA" id="ARBA00023154"/>
    </source>
</evidence>
<keyword evidence="10" id="KW-0520">NAD</keyword>
<dbReference type="GO" id="GO:0009507">
    <property type="term" value="C:chloroplast"/>
    <property type="evidence" value="ECO:0007669"/>
    <property type="project" value="UniProtKB-SubCell"/>
</dbReference>
<dbReference type="PANTHER" id="PTHR20836">
    <property type="entry name" value="DIHYDRODIPICOLINATE REDUCTASE"/>
    <property type="match status" value="1"/>
</dbReference>
<keyword evidence="20" id="KW-1185">Reference proteome</keyword>
<evidence type="ECO:0000259" key="17">
    <source>
        <dbReference type="Pfam" id="PF01113"/>
    </source>
</evidence>
<organism evidence="19 20">
    <name type="scientific">Castilleja foliolosa</name>
    <dbReference type="NCBI Taxonomy" id="1961234"/>
    <lineage>
        <taxon>Eukaryota</taxon>
        <taxon>Viridiplantae</taxon>
        <taxon>Streptophyta</taxon>
        <taxon>Embryophyta</taxon>
        <taxon>Tracheophyta</taxon>
        <taxon>Spermatophyta</taxon>
        <taxon>Magnoliopsida</taxon>
        <taxon>eudicotyledons</taxon>
        <taxon>Gunneridae</taxon>
        <taxon>Pentapetalae</taxon>
        <taxon>asterids</taxon>
        <taxon>lamiids</taxon>
        <taxon>Lamiales</taxon>
        <taxon>Orobanchaceae</taxon>
        <taxon>Pedicularideae</taxon>
        <taxon>Castillejinae</taxon>
        <taxon>Castilleja</taxon>
    </lineage>
</organism>
<dbReference type="AlphaFoldDB" id="A0ABD3CDS6"/>
<evidence type="ECO:0000256" key="4">
    <source>
        <dbReference type="ARBA" id="ARBA00022605"/>
    </source>
</evidence>
<sequence length="346" mass="37376">MAFVVKAPLSSYATRREHDNLLNPSADLKVGNSVSTRFSHRVPNKRNSLVAMSSTPAQSLELAHVPKQQLNIPIMVNGCTGKMGRAVLEAAMAAGLNPVPVALGGPEDSGKILDFGGKQIEVDGSSDREAALSSVFKDYPNLIVVDYTVPGAVNDNAALYSKVGVPFVMGTTGGDRELLYKTVADSKVYAVISPQMGKQVVAFLAAMEIMSEQFPGAFSGYDMQVMESHQAGKLDISGTAKAVISCFEKLGASFDPEQVQQIRDPRVQVEMVGVPEEYLSGHAFHMYNLTSPDGTVTFEFQHNVCGRSIYAEGTVDAILFLAKKISTNADKRIYDMIDVLREGNMR</sequence>
<evidence type="ECO:0000256" key="5">
    <source>
        <dbReference type="ARBA" id="ARBA00022640"/>
    </source>
</evidence>
<comment type="subcellular location">
    <subcellularLocation>
        <location evidence="1">Plastid</location>
        <location evidence="1">Chloroplast</location>
    </subcellularLocation>
</comment>
<dbReference type="InterPro" id="IPR022663">
    <property type="entry name" value="DapB_C"/>
</dbReference>
<keyword evidence="6" id="KW-0521">NADP</keyword>
<dbReference type="EMBL" id="JAVIJP010000039">
    <property type="protein sequence ID" value="KAL3627704.1"/>
    <property type="molecule type" value="Genomic_DNA"/>
</dbReference>
<feature type="domain" description="Dihydrodipicolinate reductase C-terminal" evidence="18">
    <location>
        <begin position="200"/>
        <end position="340"/>
    </location>
</feature>
<feature type="domain" description="Dihydrodipicolinate reductase N-terminal" evidence="17">
    <location>
        <begin position="72"/>
        <end position="196"/>
    </location>
</feature>
<dbReference type="Pfam" id="PF01113">
    <property type="entry name" value="DapB_N"/>
    <property type="match status" value="1"/>
</dbReference>
<reference evidence="20" key="1">
    <citation type="journal article" date="2024" name="IScience">
        <title>Strigolactones Initiate the Formation of Haustorium-like Structures in Castilleja.</title>
        <authorList>
            <person name="Buerger M."/>
            <person name="Peterson D."/>
            <person name="Chory J."/>
        </authorList>
    </citation>
    <scope>NUCLEOTIDE SEQUENCE [LARGE SCALE GENOMIC DNA]</scope>
</reference>
<keyword evidence="11" id="KW-0457">Lysine biosynthesis</keyword>
<dbReference type="PANTHER" id="PTHR20836:SF0">
    <property type="entry name" value="4-HYDROXY-TETRAHYDRODIPICOLINATE REDUCTASE 1, CHLOROPLASTIC-RELATED"/>
    <property type="match status" value="1"/>
</dbReference>
<dbReference type="Gene3D" id="3.30.360.10">
    <property type="entry name" value="Dihydrodipicolinate Reductase, domain 2"/>
    <property type="match status" value="1"/>
</dbReference>
<evidence type="ECO:0000256" key="9">
    <source>
        <dbReference type="ARBA" id="ARBA00023002"/>
    </source>
</evidence>
<comment type="catalytic activity">
    <reaction evidence="14">
        <text>(S)-2,3,4,5-tetrahydrodipicolinate + NADP(+) + H2O = (2S,4S)-4-hydroxy-2,3,4,5-tetrahydrodipicolinate + NADPH + H(+)</text>
        <dbReference type="Rhea" id="RHEA:35331"/>
        <dbReference type="ChEBI" id="CHEBI:15377"/>
        <dbReference type="ChEBI" id="CHEBI:15378"/>
        <dbReference type="ChEBI" id="CHEBI:16845"/>
        <dbReference type="ChEBI" id="CHEBI:57783"/>
        <dbReference type="ChEBI" id="CHEBI:58349"/>
        <dbReference type="ChEBI" id="CHEBI:67139"/>
        <dbReference type="EC" id="1.17.1.8"/>
    </reaction>
</comment>
<evidence type="ECO:0000256" key="13">
    <source>
        <dbReference type="ARBA" id="ARBA00038983"/>
    </source>
</evidence>
<evidence type="ECO:0000256" key="2">
    <source>
        <dbReference type="ARBA" id="ARBA00006642"/>
    </source>
</evidence>
<keyword evidence="7" id="KW-0220">Diaminopimelate biosynthesis</keyword>
<evidence type="ECO:0000256" key="15">
    <source>
        <dbReference type="ARBA" id="ARBA00049396"/>
    </source>
</evidence>
<dbReference type="InterPro" id="IPR000846">
    <property type="entry name" value="DapB_N"/>
</dbReference>
<keyword evidence="9 19" id="KW-0560">Oxidoreductase</keyword>